<dbReference type="Pfam" id="PF00650">
    <property type="entry name" value="CRAL_TRIO"/>
    <property type="match status" value="1"/>
</dbReference>
<protein>
    <submittedName>
        <fullName evidence="2">Protein real-time</fullName>
    </submittedName>
</protein>
<dbReference type="PANTHER" id="PTHR23324">
    <property type="entry name" value="SEC14 RELATED PROTEIN"/>
    <property type="match status" value="1"/>
</dbReference>
<dbReference type="SUPFAM" id="SSF52087">
    <property type="entry name" value="CRAL/TRIO domain"/>
    <property type="match status" value="1"/>
</dbReference>
<dbReference type="AlphaFoldDB" id="A0A226DIJ3"/>
<feature type="domain" description="CRAL-TRIO" evidence="1">
    <location>
        <begin position="71"/>
        <end position="243"/>
    </location>
</feature>
<dbReference type="OMA" id="YHELEYL"/>
<dbReference type="InterPro" id="IPR001251">
    <property type="entry name" value="CRAL-TRIO_dom"/>
</dbReference>
<dbReference type="GO" id="GO:0005737">
    <property type="term" value="C:cytoplasm"/>
    <property type="evidence" value="ECO:0007669"/>
    <property type="project" value="TreeGrafter"/>
</dbReference>
<dbReference type="SMART" id="SM01100">
    <property type="entry name" value="CRAL_TRIO_N"/>
    <property type="match status" value="1"/>
</dbReference>
<dbReference type="SMART" id="SM00516">
    <property type="entry name" value="SEC14"/>
    <property type="match status" value="1"/>
</dbReference>
<dbReference type="InterPro" id="IPR051064">
    <property type="entry name" value="SEC14/CRAL-TRIO_domain"/>
</dbReference>
<dbReference type="PANTHER" id="PTHR23324:SF83">
    <property type="entry name" value="SEC14-LIKE PROTEIN 2"/>
    <property type="match status" value="1"/>
</dbReference>
<evidence type="ECO:0000259" key="1">
    <source>
        <dbReference type="PROSITE" id="PS50191"/>
    </source>
</evidence>
<dbReference type="PRINTS" id="PR00180">
    <property type="entry name" value="CRETINALDHBP"/>
</dbReference>
<sequence length="250" mass="29214">MIANTDYSTESQLLTQLKVRLADVNHDLKDTDILRFLRGRSHNLTDAENMLRNHIQWKIDHDFNKALTWAIAPQVKEGFPFCIDGLDKDGRVVMYYPLGLWKGRQFLSAGWGPELERHLLYIAAYGYHIVEKTTPGGKYQVILDLADLSYWQTTYYDAMQLILRVFREFEQNFPETMERAVVINAPWILDVIFPLIRPILTGSTIQRLEIYDNSPEKWVPVLLDKIPMGGFPSMFRKKYQTLVEEWKANN</sequence>
<reference evidence="2 3" key="1">
    <citation type="submission" date="2015-12" db="EMBL/GenBank/DDBJ databases">
        <title>The genome of Folsomia candida.</title>
        <authorList>
            <person name="Faddeeva A."/>
            <person name="Derks M.F."/>
            <person name="Anvar Y."/>
            <person name="Smit S."/>
            <person name="Van Straalen N."/>
            <person name="Roelofs D."/>
        </authorList>
    </citation>
    <scope>NUCLEOTIDE SEQUENCE [LARGE SCALE GENOMIC DNA]</scope>
    <source>
        <strain evidence="2 3">VU population</strain>
        <tissue evidence="2">Whole body</tissue>
    </source>
</reference>
<name>A0A226DIJ3_FOLCA</name>
<organism evidence="2 3">
    <name type="scientific">Folsomia candida</name>
    <name type="common">Springtail</name>
    <dbReference type="NCBI Taxonomy" id="158441"/>
    <lineage>
        <taxon>Eukaryota</taxon>
        <taxon>Metazoa</taxon>
        <taxon>Ecdysozoa</taxon>
        <taxon>Arthropoda</taxon>
        <taxon>Hexapoda</taxon>
        <taxon>Collembola</taxon>
        <taxon>Entomobryomorpha</taxon>
        <taxon>Isotomoidea</taxon>
        <taxon>Isotomidae</taxon>
        <taxon>Proisotominae</taxon>
        <taxon>Folsomia</taxon>
    </lineage>
</organism>
<dbReference type="InterPro" id="IPR011074">
    <property type="entry name" value="CRAL/TRIO_N_dom"/>
</dbReference>
<dbReference type="PROSITE" id="PS50191">
    <property type="entry name" value="CRAL_TRIO"/>
    <property type="match status" value="1"/>
</dbReference>
<dbReference type="InterPro" id="IPR036865">
    <property type="entry name" value="CRAL-TRIO_dom_sf"/>
</dbReference>
<dbReference type="OrthoDB" id="6410249at2759"/>
<dbReference type="Gene3D" id="3.40.525.10">
    <property type="entry name" value="CRAL-TRIO lipid binding domain"/>
    <property type="match status" value="1"/>
</dbReference>
<dbReference type="InterPro" id="IPR036273">
    <property type="entry name" value="CRAL/TRIO_N_dom_sf"/>
</dbReference>
<dbReference type="EMBL" id="LNIX01000019">
    <property type="protein sequence ID" value="OXA44654.1"/>
    <property type="molecule type" value="Genomic_DNA"/>
</dbReference>
<evidence type="ECO:0000313" key="2">
    <source>
        <dbReference type="EMBL" id="OXA44654.1"/>
    </source>
</evidence>
<comment type="caution">
    <text evidence="2">The sequence shown here is derived from an EMBL/GenBank/DDBJ whole genome shotgun (WGS) entry which is preliminary data.</text>
</comment>
<proteinExistence type="predicted"/>
<accession>A0A226DIJ3</accession>
<dbReference type="Proteomes" id="UP000198287">
    <property type="component" value="Unassembled WGS sequence"/>
</dbReference>
<dbReference type="CDD" id="cd00170">
    <property type="entry name" value="SEC14"/>
    <property type="match status" value="1"/>
</dbReference>
<gene>
    <name evidence="2" type="ORF">Fcan01_20570</name>
</gene>
<keyword evidence="3" id="KW-1185">Reference proteome</keyword>
<evidence type="ECO:0000313" key="3">
    <source>
        <dbReference type="Proteomes" id="UP000198287"/>
    </source>
</evidence>
<dbReference type="SUPFAM" id="SSF46938">
    <property type="entry name" value="CRAL/TRIO N-terminal domain"/>
    <property type="match status" value="1"/>
</dbReference>